<dbReference type="EMBL" id="FNPZ01000008">
    <property type="protein sequence ID" value="SDZ54369.1"/>
    <property type="molecule type" value="Genomic_DNA"/>
</dbReference>
<dbReference type="PROSITE" id="PS50893">
    <property type="entry name" value="ABC_TRANSPORTER_2"/>
    <property type="match status" value="2"/>
</dbReference>
<sequence length="524" mass="54136">MTVSPPEMDRVLEARSISKSFGPVHALTDVSILVRPGAVHALVGENGAGKSTLAKVLAGIEQPSSGTMTIDGAAFAPRDRADAKRAGVNMVPQQLSLVGELSLVENYLLVGSRRLVSRRSARALLKATLERARVDVDLDLPTATLSQAHRQLGEIVVALAEGAHTLILDEPTASLGPLEVGGLFEHLRSLCDLGTAVVLITHRLDEVRQVADDLTVLSHGENVHHGSAARLESTEIARLMVGELPPPAARSERRPGATVLRAAGVVAASTRDASLDGVDLAVRAGEIVGIAGVAGSGQNLLLDVLGGFVKPDSGTVAFAGTEAGSRAGASAAAFQRAGLAWIPEERTEAVVPAMSLRENLTVYSAAVGAARKRGGATRDARTGGTQTVEDTLSAYDVRPVRPELAASGLSGGNQQKLLAARELGASPAPRVVLAYGPTQGLDLRASQAIRERLVDLAVGGSAVVVASHDLEEILGVADRVVVMFAGRIVADLPIAEADTERIGRAIAGLVDGSAPDSPARGDVE</sequence>
<name>A0A1H3TYN7_9MICO</name>
<dbReference type="Proteomes" id="UP000198891">
    <property type="component" value="Unassembled WGS sequence"/>
</dbReference>
<keyword evidence="4 6" id="KW-0067">ATP-binding</keyword>
<dbReference type="GO" id="GO:0016887">
    <property type="term" value="F:ATP hydrolysis activity"/>
    <property type="evidence" value="ECO:0007669"/>
    <property type="project" value="InterPro"/>
</dbReference>
<evidence type="ECO:0000256" key="4">
    <source>
        <dbReference type="ARBA" id="ARBA00022840"/>
    </source>
</evidence>
<accession>A0A1H3TYN7</accession>
<proteinExistence type="predicted"/>
<evidence type="ECO:0000256" key="2">
    <source>
        <dbReference type="ARBA" id="ARBA00022737"/>
    </source>
</evidence>
<dbReference type="GO" id="GO:0005524">
    <property type="term" value="F:ATP binding"/>
    <property type="evidence" value="ECO:0007669"/>
    <property type="project" value="UniProtKB-KW"/>
</dbReference>
<keyword evidence="7" id="KW-1185">Reference proteome</keyword>
<dbReference type="InterPro" id="IPR027417">
    <property type="entry name" value="P-loop_NTPase"/>
</dbReference>
<feature type="domain" description="ABC transporter" evidence="5">
    <location>
        <begin position="12"/>
        <end position="244"/>
    </location>
</feature>
<dbReference type="InterPro" id="IPR050107">
    <property type="entry name" value="ABC_carbohydrate_import_ATPase"/>
</dbReference>
<evidence type="ECO:0000313" key="7">
    <source>
        <dbReference type="Proteomes" id="UP000198891"/>
    </source>
</evidence>
<protein>
    <submittedName>
        <fullName evidence="6">Simple sugar transport system ATP-binding protein</fullName>
    </submittedName>
</protein>
<keyword evidence="6" id="KW-0762">Sugar transport</keyword>
<evidence type="ECO:0000256" key="3">
    <source>
        <dbReference type="ARBA" id="ARBA00022741"/>
    </source>
</evidence>
<dbReference type="CDD" id="cd03215">
    <property type="entry name" value="ABC_Carb_Monos_II"/>
    <property type="match status" value="1"/>
</dbReference>
<dbReference type="CDD" id="cd03216">
    <property type="entry name" value="ABC_Carb_Monos_I"/>
    <property type="match status" value="1"/>
</dbReference>
<evidence type="ECO:0000313" key="6">
    <source>
        <dbReference type="EMBL" id="SDZ54369.1"/>
    </source>
</evidence>
<keyword evidence="1" id="KW-0813">Transport</keyword>
<dbReference type="InterPro" id="IPR003439">
    <property type="entry name" value="ABC_transporter-like_ATP-bd"/>
</dbReference>
<dbReference type="SMART" id="SM00382">
    <property type="entry name" value="AAA"/>
    <property type="match status" value="2"/>
</dbReference>
<reference evidence="6 7" key="1">
    <citation type="submission" date="2016-10" db="EMBL/GenBank/DDBJ databases">
        <authorList>
            <person name="de Groot N.N."/>
        </authorList>
    </citation>
    <scope>NUCLEOTIDE SEQUENCE [LARGE SCALE GENOMIC DNA]</scope>
    <source>
        <strain evidence="6 7">CGMCC 4.3491</strain>
    </source>
</reference>
<evidence type="ECO:0000256" key="1">
    <source>
        <dbReference type="ARBA" id="ARBA00022448"/>
    </source>
</evidence>
<dbReference type="RefSeq" id="WP_092558135.1">
    <property type="nucleotide sequence ID" value="NZ_FNPZ01000008.1"/>
</dbReference>
<dbReference type="PANTHER" id="PTHR43790:SF9">
    <property type="entry name" value="GALACTOFURANOSE TRANSPORTER ATP-BINDING PROTEIN YTFR"/>
    <property type="match status" value="1"/>
</dbReference>
<dbReference type="SUPFAM" id="SSF52540">
    <property type="entry name" value="P-loop containing nucleoside triphosphate hydrolases"/>
    <property type="match status" value="2"/>
</dbReference>
<evidence type="ECO:0000259" key="5">
    <source>
        <dbReference type="PROSITE" id="PS50893"/>
    </source>
</evidence>
<dbReference type="STRING" id="381665.SAMN05216554_4537"/>
<dbReference type="Pfam" id="PF00005">
    <property type="entry name" value="ABC_tran"/>
    <property type="match status" value="2"/>
</dbReference>
<organism evidence="6 7">
    <name type="scientific">Herbiconiux ginsengi</name>
    <dbReference type="NCBI Taxonomy" id="381665"/>
    <lineage>
        <taxon>Bacteria</taxon>
        <taxon>Bacillati</taxon>
        <taxon>Actinomycetota</taxon>
        <taxon>Actinomycetes</taxon>
        <taxon>Micrococcales</taxon>
        <taxon>Microbacteriaceae</taxon>
        <taxon>Herbiconiux</taxon>
    </lineage>
</organism>
<dbReference type="PANTHER" id="PTHR43790">
    <property type="entry name" value="CARBOHYDRATE TRANSPORT ATP-BINDING PROTEIN MG119-RELATED"/>
    <property type="match status" value="1"/>
</dbReference>
<dbReference type="InterPro" id="IPR003593">
    <property type="entry name" value="AAA+_ATPase"/>
</dbReference>
<keyword evidence="2" id="KW-0677">Repeat</keyword>
<feature type="domain" description="ABC transporter" evidence="5">
    <location>
        <begin position="260"/>
        <end position="510"/>
    </location>
</feature>
<dbReference type="Gene3D" id="3.40.50.300">
    <property type="entry name" value="P-loop containing nucleotide triphosphate hydrolases"/>
    <property type="match status" value="2"/>
</dbReference>
<dbReference type="AlphaFoldDB" id="A0A1H3TYN7"/>
<gene>
    <name evidence="6" type="ORF">SAMN05216554_4537</name>
</gene>
<keyword evidence="3" id="KW-0547">Nucleotide-binding</keyword>
<dbReference type="OrthoDB" id="4973918at2"/>